<dbReference type="InterPro" id="IPR007369">
    <property type="entry name" value="Peptidase_A22B_SPP"/>
</dbReference>
<dbReference type="WBParaSite" id="PEQ_0001334401-mRNA-1">
    <property type="protein sequence ID" value="PEQ_0001334401-mRNA-1"/>
    <property type="gene ID" value="PEQ_0001334401"/>
</dbReference>
<sequence length="85" mass="9548">MEMAQPALIYLIPFTLLPIVLLALIRKELKLLWNGNFTPLDDIKDQRVESRQESIGVVPEIDATSTSVLPANEETDASNKRDGHF</sequence>
<proteinExistence type="predicted"/>
<dbReference type="AlphaFoldDB" id="A0A914S815"/>
<evidence type="ECO:0000256" key="2">
    <source>
        <dbReference type="SAM" id="Phobius"/>
    </source>
</evidence>
<dbReference type="Proteomes" id="UP000887564">
    <property type="component" value="Unplaced"/>
</dbReference>
<feature type="region of interest" description="Disordered" evidence="1">
    <location>
        <begin position="62"/>
        <end position="85"/>
    </location>
</feature>
<dbReference type="GO" id="GO:0042500">
    <property type="term" value="F:aspartic endopeptidase activity, intramembrane cleaving"/>
    <property type="evidence" value="ECO:0007669"/>
    <property type="project" value="InterPro"/>
</dbReference>
<evidence type="ECO:0000313" key="3">
    <source>
        <dbReference type="Proteomes" id="UP000887564"/>
    </source>
</evidence>
<dbReference type="GO" id="GO:0016020">
    <property type="term" value="C:membrane"/>
    <property type="evidence" value="ECO:0007669"/>
    <property type="project" value="InterPro"/>
</dbReference>
<dbReference type="Pfam" id="PF04258">
    <property type="entry name" value="Peptidase_A22B"/>
    <property type="match status" value="1"/>
</dbReference>
<keyword evidence="2" id="KW-0472">Membrane</keyword>
<organism evidence="3 4">
    <name type="scientific">Parascaris equorum</name>
    <name type="common">Equine roundworm</name>
    <dbReference type="NCBI Taxonomy" id="6256"/>
    <lineage>
        <taxon>Eukaryota</taxon>
        <taxon>Metazoa</taxon>
        <taxon>Ecdysozoa</taxon>
        <taxon>Nematoda</taxon>
        <taxon>Chromadorea</taxon>
        <taxon>Rhabditida</taxon>
        <taxon>Spirurina</taxon>
        <taxon>Ascaridomorpha</taxon>
        <taxon>Ascaridoidea</taxon>
        <taxon>Ascarididae</taxon>
        <taxon>Parascaris</taxon>
    </lineage>
</organism>
<feature type="transmembrane region" description="Helical" evidence="2">
    <location>
        <begin position="6"/>
        <end position="25"/>
    </location>
</feature>
<reference evidence="4" key="1">
    <citation type="submission" date="2022-11" db="UniProtKB">
        <authorList>
            <consortium name="WormBaseParasite"/>
        </authorList>
    </citation>
    <scope>IDENTIFICATION</scope>
</reference>
<keyword evidence="3" id="KW-1185">Reference proteome</keyword>
<accession>A0A914S815</accession>
<evidence type="ECO:0000256" key="1">
    <source>
        <dbReference type="SAM" id="MobiDB-lite"/>
    </source>
</evidence>
<protein>
    <submittedName>
        <fullName evidence="4">Uncharacterized protein</fullName>
    </submittedName>
</protein>
<evidence type="ECO:0000313" key="4">
    <source>
        <dbReference type="WBParaSite" id="PEQ_0001334401-mRNA-1"/>
    </source>
</evidence>
<keyword evidence="2" id="KW-1133">Transmembrane helix</keyword>
<name>A0A914S815_PAREQ</name>
<keyword evidence="2" id="KW-0812">Transmembrane</keyword>